<dbReference type="AlphaFoldDB" id="A0A8S3Z7Y9"/>
<dbReference type="EMBL" id="CAJHNH020001988">
    <property type="protein sequence ID" value="CAG5125209.1"/>
    <property type="molecule type" value="Genomic_DNA"/>
</dbReference>
<sequence>HISNTPYTRGADITSRDTFRPVTPPSPILPYPFPSPFFLPSPDQQTLFKRGGVPHSLPKCVMELSLPF</sequence>
<evidence type="ECO:0000313" key="2">
    <source>
        <dbReference type="EMBL" id="CAG5125209.1"/>
    </source>
</evidence>
<accession>A0A8S3Z7Y9</accession>
<evidence type="ECO:0000256" key="1">
    <source>
        <dbReference type="SAM" id="MobiDB-lite"/>
    </source>
</evidence>
<keyword evidence="3" id="KW-1185">Reference proteome</keyword>
<gene>
    <name evidence="2" type="ORF">CUNI_LOCUS10767</name>
</gene>
<evidence type="ECO:0000313" key="3">
    <source>
        <dbReference type="Proteomes" id="UP000678393"/>
    </source>
</evidence>
<name>A0A8S3Z7Y9_9EUPU</name>
<protein>
    <submittedName>
        <fullName evidence="2">Uncharacterized protein</fullName>
    </submittedName>
</protein>
<feature type="region of interest" description="Disordered" evidence="1">
    <location>
        <begin position="1"/>
        <end position="27"/>
    </location>
</feature>
<reference evidence="2" key="1">
    <citation type="submission" date="2021-04" db="EMBL/GenBank/DDBJ databases">
        <authorList>
            <consortium name="Molecular Ecology Group"/>
        </authorList>
    </citation>
    <scope>NUCLEOTIDE SEQUENCE</scope>
</reference>
<organism evidence="2 3">
    <name type="scientific">Candidula unifasciata</name>
    <dbReference type="NCBI Taxonomy" id="100452"/>
    <lineage>
        <taxon>Eukaryota</taxon>
        <taxon>Metazoa</taxon>
        <taxon>Spiralia</taxon>
        <taxon>Lophotrochozoa</taxon>
        <taxon>Mollusca</taxon>
        <taxon>Gastropoda</taxon>
        <taxon>Heterobranchia</taxon>
        <taxon>Euthyneura</taxon>
        <taxon>Panpulmonata</taxon>
        <taxon>Eupulmonata</taxon>
        <taxon>Stylommatophora</taxon>
        <taxon>Helicina</taxon>
        <taxon>Helicoidea</taxon>
        <taxon>Geomitridae</taxon>
        <taxon>Candidula</taxon>
    </lineage>
</organism>
<dbReference type="Proteomes" id="UP000678393">
    <property type="component" value="Unassembled WGS sequence"/>
</dbReference>
<comment type="caution">
    <text evidence="2">The sequence shown here is derived from an EMBL/GenBank/DDBJ whole genome shotgun (WGS) entry which is preliminary data.</text>
</comment>
<feature type="non-terminal residue" evidence="2">
    <location>
        <position position="1"/>
    </location>
</feature>
<proteinExistence type="predicted"/>